<evidence type="ECO:0000256" key="9">
    <source>
        <dbReference type="ARBA" id="ARBA00023180"/>
    </source>
</evidence>
<organism evidence="13 14">
    <name type="scientific">Araneus ventricosus</name>
    <name type="common">Orbweaver spider</name>
    <name type="synonym">Epeira ventricosa</name>
    <dbReference type="NCBI Taxonomy" id="182803"/>
    <lineage>
        <taxon>Eukaryota</taxon>
        <taxon>Metazoa</taxon>
        <taxon>Ecdysozoa</taxon>
        <taxon>Arthropoda</taxon>
        <taxon>Chelicerata</taxon>
        <taxon>Arachnida</taxon>
        <taxon>Araneae</taxon>
        <taxon>Araneomorphae</taxon>
        <taxon>Entelegynae</taxon>
        <taxon>Araneoidea</taxon>
        <taxon>Araneidae</taxon>
        <taxon>Araneus</taxon>
    </lineage>
</organism>
<evidence type="ECO:0000256" key="8">
    <source>
        <dbReference type="ARBA" id="ARBA00023170"/>
    </source>
</evidence>
<evidence type="ECO:0000313" key="13">
    <source>
        <dbReference type="EMBL" id="GBN85244.1"/>
    </source>
</evidence>
<evidence type="ECO:0000256" key="10">
    <source>
        <dbReference type="ARBA" id="ARBA00023224"/>
    </source>
</evidence>
<dbReference type="InterPro" id="IPR050726">
    <property type="entry name" value="mGluR"/>
</dbReference>
<dbReference type="GO" id="GO:0004930">
    <property type="term" value="F:G protein-coupled receptor activity"/>
    <property type="evidence" value="ECO:0007669"/>
    <property type="project" value="UniProtKB-KW"/>
</dbReference>
<evidence type="ECO:0000256" key="5">
    <source>
        <dbReference type="ARBA" id="ARBA00022989"/>
    </source>
</evidence>
<reference evidence="13 14" key="1">
    <citation type="journal article" date="2019" name="Sci. Rep.">
        <title>Orb-weaving spider Araneus ventricosus genome elucidates the spidroin gene catalogue.</title>
        <authorList>
            <person name="Kono N."/>
            <person name="Nakamura H."/>
            <person name="Ohtoshi R."/>
            <person name="Moran D.A.P."/>
            <person name="Shinohara A."/>
            <person name="Yoshida Y."/>
            <person name="Fujiwara M."/>
            <person name="Mori M."/>
            <person name="Tomita M."/>
            <person name="Arakawa K."/>
        </authorList>
    </citation>
    <scope>NUCLEOTIDE SEQUENCE [LARGE SCALE GENOMIC DNA]</scope>
</reference>
<evidence type="ECO:0000256" key="3">
    <source>
        <dbReference type="ARBA" id="ARBA00022475"/>
    </source>
</evidence>
<proteinExistence type="inferred from homology"/>
<evidence type="ECO:0000256" key="7">
    <source>
        <dbReference type="ARBA" id="ARBA00023136"/>
    </source>
</evidence>
<keyword evidence="6" id="KW-0297">G-protein coupled receptor</keyword>
<comment type="caution">
    <text evidence="13">The sequence shown here is derived from an EMBL/GenBank/DDBJ whole genome shotgun (WGS) entry which is preliminary data.</text>
</comment>
<name>A0A4Y2SAH8_ARAVE</name>
<dbReference type="OrthoDB" id="425344at2759"/>
<protein>
    <submittedName>
        <fullName evidence="13">Metabotropic glutamate receptor 1</fullName>
    </submittedName>
</protein>
<gene>
    <name evidence="13" type="primary">GRM1_2</name>
    <name evidence="13" type="ORF">AVEN_268589_1</name>
</gene>
<feature type="domain" description="GPCR family 3 nine cysteines" evidence="12">
    <location>
        <begin position="175"/>
        <end position="227"/>
    </location>
</feature>
<evidence type="ECO:0000256" key="4">
    <source>
        <dbReference type="ARBA" id="ARBA00022692"/>
    </source>
</evidence>
<dbReference type="GO" id="GO:0005886">
    <property type="term" value="C:plasma membrane"/>
    <property type="evidence" value="ECO:0007669"/>
    <property type="project" value="UniProtKB-SubCell"/>
</dbReference>
<dbReference type="Pfam" id="PF07562">
    <property type="entry name" value="NCD3G"/>
    <property type="match status" value="1"/>
</dbReference>
<sequence length="237" mass="27542">MIGLCGSVDAMIGLWRHLKALIYETPIDSDEDLITRLSVVVAIVHESPGILDRKDKAENHLTGQATLSHRNPLKTFFSTTDSATNWPRHFELTYKTGWGYWSRQVAKVFPAFSFYRPVWRFHRECCYRYDIMNFQFIPENNSYDYKHVGSWDSGILDIFQSFRWNPMHIPNGLTIPESVCSKPCEKGKKKSIQTESVKCCWVCVACKENEFLEDEFTCKDCELGWWPNENLTGLSVY</sequence>
<evidence type="ECO:0000313" key="14">
    <source>
        <dbReference type="Proteomes" id="UP000499080"/>
    </source>
</evidence>
<dbReference type="InterPro" id="IPR038550">
    <property type="entry name" value="GPCR_3_9-Cys_sf"/>
</dbReference>
<dbReference type="PROSITE" id="PS00980">
    <property type="entry name" value="G_PROTEIN_RECEP_F3_2"/>
    <property type="match status" value="1"/>
</dbReference>
<keyword evidence="14" id="KW-1185">Reference proteome</keyword>
<keyword evidence="10" id="KW-0807">Transducer</keyword>
<dbReference type="PANTHER" id="PTHR24060">
    <property type="entry name" value="METABOTROPIC GLUTAMATE RECEPTOR"/>
    <property type="match status" value="1"/>
</dbReference>
<evidence type="ECO:0000256" key="11">
    <source>
        <dbReference type="ARBA" id="ARBA00054813"/>
    </source>
</evidence>
<evidence type="ECO:0000256" key="1">
    <source>
        <dbReference type="ARBA" id="ARBA00004651"/>
    </source>
</evidence>
<dbReference type="InterPro" id="IPR017979">
    <property type="entry name" value="GPCR_3_CS"/>
</dbReference>
<dbReference type="InterPro" id="IPR011500">
    <property type="entry name" value="GPCR_3_9-Cys_dom"/>
</dbReference>
<evidence type="ECO:0000256" key="2">
    <source>
        <dbReference type="ARBA" id="ARBA00007242"/>
    </source>
</evidence>
<accession>A0A4Y2SAH8</accession>
<keyword evidence="3" id="KW-1003">Cell membrane</keyword>
<dbReference type="Gene3D" id="2.10.50.30">
    <property type="entry name" value="GPCR, family 3, nine cysteines domain"/>
    <property type="match status" value="1"/>
</dbReference>
<comment type="subcellular location">
    <subcellularLocation>
        <location evidence="1">Cell membrane</location>
        <topology evidence="1">Multi-pass membrane protein</topology>
    </subcellularLocation>
</comment>
<keyword evidence="8 13" id="KW-0675">Receptor</keyword>
<comment type="function">
    <text evidence="11">G-protein coupled receptor for glutamate. Ligand binding causes a conformation change that triggers signaling via guanine nucleotide-binding proteins (G proteins) and modulates the activity of down-stream effectors.</text>
</comment>
<dbReference type="FunFam" id="2.10.50.30:FF:000001">
    <property type="entry name" value="metabotropic glutamate receptor 1"/>
    <property type="match status" value="1"/>
</dbReference>
<dbReference type="Proteomes" id="UP000499080">
    <property type="component" value="Unassembled WGS sequence"/>
</dbReference>
<keyword evidence="4" id="KW-0812">Transmembrane</keyword>
<evidence type="ECO:0000256" key="6">
    <source>
        <dbReference type="ARBA" id="ARBA00023040"/>
    </source>
</evidence>
<dbReference type="AlphaFoldDB" id="A0A4Y2SAH8"/>
<keyword evidence="7" id="KW-0472">Membrane</keyword>
<keyword evidence="5" id="KW-1133">Transmembrane helix</keyword>
<keyword evidence="9" id="KW-0325">Glycoprotein</keyword>
<comment type="similarity">
    <text evidence="2">Belongs to the G-protein coupled receptor 3 family.</text>
</comment>
<dbReference type="EMBL" id="BGPR01020690">
    <property type="protein sequence ID" value="GBN85244.1"/>
    <property type="molecule type" value="Genomic_DNA"/>
</dbReference>
<evidence type="ECO:0000259" key="12">
    <source>
        <dbReference type="Pfam" id="PF07562"/>
    </source>
</evidence>